<dbReference type="Pfam" id="PF00067">
    <property type="entry name" value="p450"/>
    <property type="match status" value="1"/>
</dbReference>
<dbReference type="PANTHER" id="PTHR46696:SF6">
    <property type="entry name" value="P450, PUTATIVE (EUROFUNG)-RELATED"/>
    <property type="match status" value="1"/>
</dbReference>
<keyword evidence="4" id="KW-1185">Reference proteome</keyword>
<keyword evidence="2" id="KW-0408">Iron</keyword>
<sequence length="453" mass="49459">MRIPLFDSLLRPVLDPVLGPAKQRIGIWLLNRTMRNGIDLRKLRFLPDAFTLPLRRDGLDPVPELATVQAEEPVKKLADLFGKGVWLVSGYDEAREVLGGGAEVWSNDLGQFVSQEGRSDEEQIGGLGMTDPPLHTALRRYLTPEFTMRRLARLQPGIEAIVKQRLDAMAEAGRDGRPVDMVEEFAFAVPFDVICDLLGLPVDDRARFLELGVARFDLTEGGAGAFGAAAHTREFLINAVREQRANPGDGLIGALLKEHGDELDDVTLGGIADGVFLGGYETSASMLALGAYLIATTPKAGEMLRSEDAEQVNQVVEELLRHLCVVQLAFLRFAKQDVEIGGTLIKEGDAVGVSLLAANRDPRLASGLDAFDPTREPTRHLAFGWGMHRCVGAELARMELRTALRMLAERFPDLTMAADISELDFRKLSAVYGVEALPVLTGSDRVAEPSLVE</sequence>
<gene>
    <name evidence="3" type="ORF">GCM10022263_41100</name>
</gene>
<evidence type="ECO:0000256" key="1">
    <source>
        <dbReference type="ARBA" id="ARBA00010617"/>
    </source>
</evidence>
<accession>A0ABP6WFD2</accession>
<organism evidence="3 4">
    <name type="scientific">Nocardioides daeguensis</name>
    <dbReference type="NCBI Taxonomy" id="908359"/>
    <lineage>
        <taxon>Bacteria</taxon>
        <taxon>Bacillati</taxon>
        <taxon>Actinomycetota</taxon>
        <taxon>Actinomycetes</taxon>
        <taxon>Propionibacteriales</taxon>
        <taxon>Nocardioidaceae</taxon>
        <taxon>Nocardioides</taxon>
    </lineage>
</organism>
<dbReference type="PROSITE" id="PS00086">
    <property type="entry name" value="CYTOCHROME_P450"/>
    <property type="match status" value="1"/>
</dbReference>
<comment type="similarity">
    <text evidence="1 2">Belongs to the cytochrome P450 family.</text>
</comment>
<evidence type="ECO:0000313" key="3">
    <source>
        <dbReference type="EMBL" id="GAA3549871.1"/>
    </source>
</evidence>
<reference evidence="4" key="1">
    <citation type="journal article" date="2019" name="Int. J. Syst. Evol. Microbiol.">
        <title>The Global Catalogue of Microorganisms (GCM) 10K type strain sequencing project: providing services to taxonomists for standard genome sequencing and annotation.</title>
        <authorList>
            <consortium name="The Broad Institute Genomics Platform"/>
            <consortium name="The Broad Institute Genome Sequencing Center for Infectious Disease"/>
            <person name="Wu L."/>
            <person name="Ma J."/>
        </authorList>
    </citation>
    <scope>NUCLEOTIDE SEQUENCE [LARGE SCALE GENOMIC DNA]</scope>
    <source>
        <strain evidence="4">JCM 17460</strain>
    </source>
</reference>
<keyword evidence="2" id="KW-0560">Oxidoreductase</keyword>
<keyword evidence="2" id="KW-0349">Heme</keyword>
<evidence type="ECO:0000256" key="2">
    <source>
        <dbReference type="RuleBase" id="RU000461"/>
    </source>
</evidence>
<dbReference type="PANTHER" id="PTHR46696">
    <property type="entry name" value="P450, PUTATIVE (EUROFUNG)-RELATED"/>
    <property type="match status" value="1"/>
</dbReference>
<name>A0ABP6WFD2_9ACTN</name>
<keyword evidence="2" id="KW-0479">Metal-binding</keyword>
<comment type="caution">
    <text evidence="3">The sequence shown here is derived from an EMBL/GenBank/DDBJ whole genome shotgun (WGS) entry which is preliminary data.</text>
</comment>
<dbReference type="EMBL" id="BAABBB010000026">
    <property type="protein sequence ID" value="GAA3549871.1"/>
    <property type="molecule type" value="Genomic_DNA"/>
</dbReference>
<dbReference type="Proteomes" id="UP001500301">
    <property type="component" value="Unassembled WGS sequence"/>
</dbReference>
<dbReference type="RefSeq" id="WP_218234758.1">
    <property type="nucleotide sequence ID" value="NZ_BAABBB010000026.1"/>
</dbReference>
<protein>
    <submittedName>
        <fullName evidence="3">Cytochrome P450</fullName>
    </submittedName>
</protein>
<evidence type="ECO:0000313" key="4">
    <source>
        <dbReference type="Proteomes" id="UP001500301"/>
    </source>
</evidence>
<keyword evidence="2" id="KW-0503">Monooxygenase</keyword>
<dbReference type="InterPro" id="IPR017972">
    <property type="entry name" value="Cyt_P450_CS"/>
</dbReference>
<dbReference type="InterPro" id="IPR001128">
    <property type="entry name" value="Cyt_P450"/>
</dbReference>
<proteinExistence type="inferred from homology"/>